<comment type="similarity">
    <text evidence="2 9">Belongs to the mitochondrial carrier (TC 2.A.29) family.</text>
</comment>
<evidence type="ECO:0000256" key="2">
    <source>
        <dbReference type="ARBA" id="ARBA00006375"/>
    </source>
</evidence>
<reference evidence="12" key="1">
    <citation type="journal article" date="2015" name="PLoS Genet.">
        <title>Genome Sequence and Transcriptome Analyses of Chrysochromulina tobin: Metabolic Tools for Enhanced Algal Fitness in the Prominent Order Prymnesiales (Haptophyceae).</title>
        <authorList>
            <person name="Hovde B.T."/>
            <person name="Deodato C.R."/>
            <person name="Hunsperger H.M."/>
            <person name="Ryken S.A."/>
            <person name="Yost W."/>
            <person name="Jha R.K."/>
            <person name="Patterson J."/>
            <person name="Monnat R.J. Jr."/>
            <person name="Barlow S.B."/>
            <person name="Starkenburg S.R."/>
            <person name="Cattolico R.A."/>
        </authorList>
    </citation>
    <scope>NUCLEOTIDE SEQUENCE</scope>
    <source>
        <strain evidence="12">CCMP291</strain>
    </source>
</reference>
<dbReference type="EMBL" id="JWZX01003134">
    <property type="protein sequence ID" value="KOO24028.1"/>
    <property type="molecule type" value="Genomic_DNA"/>
</dbReference>
<feature type="transmembrane region" description="Helical" evidence="10">
    <location>
        <begin position="157"/>
        <end position="176"/>
    </location>
</feature>
<dbReference type="PRINTS" id="PR00926">
    <property type="entry name" value="MITOCARRIER"/>
</dbReference>
<evidence type="ECO:0000256" key="4">
    <source>
        <dbReference type="ARBA" id="ARBA00022692"/>
    </source>
</evidence>
<dbReference type="InterPro" id="IPR018108">
    <property type="entry name" value="MCP_transmembrane"/>
</dbReference>
<dbReference type="OrthoDB" id="276989at2759"/>
<evidence type="ECO:0000256" key="10">
    <source>
        <dbReference type="SAM" id="Phobius"/>
    </source>
</evidence>
<feature type="repeat" description="Solcar" evidence="8">
    <location>
        <begin position="156"/>
        <end position="251"/>
    </location>
</feature>
<keyword evidence="12" id="KW-1185">Reference proteome</keyword>
<evidence type="ECO:0000256" key="7">
    <source>
        <dbReference type="ARBA" id="ARBA00023136"/>
    </source>
</evidence>
<dbReference type="SUPFAM" id="SSF103506">
    <property type="entry name" value="Mitochondrial carrier"/>
    <property type="match status" value="1"/>
</dbReference>
<feature type="repeat" description="Solcar" evidence="8">
    <location>
        <begin position="1"/>
        <end position="58"/>
    </location>
</feature>
<gene>
    <name evidence="11" type="ORF">Ctob_001597</name>
</gene>
<evidence type="ECO:0000256" key="5">
    <source>
        <dbReference type="ARBA" id="ARBA00022737"/>
    </source>
</evidence>
<dbReference type="PROSITE" id="PS50920">
    <property type="entry name" value="SOLCAR"/>
    <property type="match status" value="3"/>
</dbReference>
<dbReference type="Gene3D" id="1.50.40.10">
    <property type="entry name" value="Mitochondrial carrier domain"/>
    <property type="match status" value="1"/>
</dbReference>
<dbReference type="PANTHER" id="PTHR45667">
    <property type="entry name" value="S-ADENOSYLMETHIONINE MITOCHONDRIAL CARRIER PROTEIN"/>
    <property type="match status" value="1"/>
</dbReference>
<comment type="subcellular location">
    <subcellularLocation>
        <location evidence="1">Membrane</location>
        <topology evidence="1">Multi-pass membrane protein</topology>
    </subcellularLocation>
</comment>
<dbReference type="GO" id="GO:0055085">
    <property type="term" value="P:transmembrane transport"/>
    <property type="evidence" value="ECO:0007669"/>
    <property type="project" value="InterPro"/>
</dbReference>
<dbReference type="Proteomes" id="UP000037460">
    <property type="component" value="Unassembled WGS sequence"/>
</dbReference>
<evidence type="ECO:0000313" key="11">
    <source>
        <dbReference type="EMBL" id="KOO24028.1"/>
    </source>
</evidence>
<dbReference type="InterPro" id="IPR002067">
    <property type="entry name" value="MCP"/>
</dbReference>
<keyword evidence="5" id="KW-0677">Repeat</keyword>
<dbReference type="InterPro" id="IPR023395">
    <property type="entry name" value="MCP_dom_sf"/>
</dbReference>
<evidence type="ECO:0000256" key="1">
    <source>
        <dbReference type="ARBA" id="ARBA00004141"/>
    </source>
</evidence>
<proteinExistence type="inferred from homology"/>
<evidence type="ECO:0000256" key="8">
    <source>
        <dbReference type="PROSITE-ProRule" id="PRU00282"/>
    </source>
</evidence>
<dbReference type="Pfam" id="PF00153">
    <property type="entry name" value="Mito_carr"/>
    <property type="match status" value="2"/>
</dbReference>
<keyword evidence="4 8" id="KW-0812">Transmembrane</keyword>
<organism evidence="11 12">
    <name type="scientific">Chrysochromulina tobinii</name>
    <dbReference type="NCBI Taxonomy" id="1460289"/>
    <lineage>
        <taxon>Eukaryota</taxon>
        <taxon>Haptista</taxon>
        <taxon>Haptophyta</taxon>
        <taxon>Prymnesiophyceae</taxon>
        <taxon>Prymnesiales</taxon>
        <taxon>Chrysochromulinaceae</taxon>
        <taxon>Chrysochromulina</taxon>
    </lineage>
</organism>
<evidence type="ECO:0000256" key="6">
    <source>
        <dbReference type="ARBA" id="ARBA00022989"/>
    </source>
</evidence>
<name>A0A0M0JCU8_9EUKA</name>
<feature type="repeat" description="Solcar" evidence="8">
    <location>
        <begin position="64"/>
        <end position="146"/>
    </location>
</feature>
<dbReference type="GO" id="GO:0016020">
    <property type="term" value="C:membrane"/>
    <property type="evidence" value="ECO:0007669"/>
    <property type="project" value="UniProtKB-SubCell"/>
</dbReference>
<accession>A0A0M0JCU8</accession>
<keyword evidence="7 8" id="KW-0472">Membrane</keyword>
<feature type="transmembrane region" description="Helical" evidence="10">
    <location>
        <begin position="117"/>
        <end position="137"/>
    </location>
</feature>
<dbReference type="AlphaFoldDB" id="A0A0M0JCU8"/>
<keyword evidence="3 9" id="KW-0813">Transport</keyword>
<feature type="transmembrane region" description="Helical" evidence="10">
    <location>
        <begin position="66"/>
        <end position="85"/>
    </location>
</feature>
<sequence>MRARAMVRPAARGLMRESLALLRAEGAPALYKGLGAHLTASLPGNGLFYVAYEAARAAAAPHMSSGLASTLAGIAGCLASLLIYTPMEVVKQRAMVTRGASSLSVLRDLLRVDGPSGLYRGLGAGALTWAPYFSLYFLAYDFLTVQLCGVPSGEQPLFVTALGCGLLAGMGASALTNPFDVVKTRLQVGGAGLAAMQVTDVASEAGVLAVARSIVAKEGISGFARGLLPRVMLLAPLSSLTISLYSVVHRAAAAIIEGTPVYIAGKAKGSEDQKDGGGAKNKF</sequence>
<protein>
    <submittedName>
        <fullName evidence="11">Solute carrier family 25 member 40-like protein</fullName>
    </submittedName>
</protein>
<evidence type="ECO:0000256" key="3">
    <source>
        <dbReference type="ARBA" id="ARBA00022448"/>
    </source>
</evidence>
<comment type="caution">
    <text evidence="11">The sequence shown here is derived from an EMBL/GenBank/DDBJ whole genome shotgun (WGS) entry which is preliminary data.</text>
</comment>
<evidence type="ECO:0000313" key="12">
    <source>
        <dbReference type="Proteomes" id="UP000037460"/>
    </source>
</evidence>
<evidence type="ECO:0000256" key="9">
    <source>
        <dbReference type="RuleBase" id="RU000488"/>
    </source>
</evidence>
<keyword evidence="6 10" id="KW-1133">Transmembrane helix</keyword>